<protein>
    <submittedName>
        <fullName evidence="2">Uncharacterized protein</fullName>
    </submittedName>
</protein>
<accession>A0A1L3GPA9</accession>
<dbReference type="EMBL" id="CP015519">
    <property type="protein sequence ID" value="APG27720.1"/>
    <property type="molecule type" value="Genomic_DNA"/>
</dbReference>
<proteinExistence type="predicted"/>
<reference evidence="2 3" key="1">
    <citation type="journal article" date="2017" name="Genome Announc.">
        <title>Complete Genome Sequences of Two Acetylene-Fermenting Pelobacter acetylenicus Strains.</title>
        <authorList>
            <person name="Sutton J.M."/>
            <person name="Baesman S.M."/>
            <person name="Fierst J.L."/>
            <person name="Poret-Peterson A.T."/>
            <person name="Oremland R.S."/>
            <person name="Dunlap D.S."/>
            <person name="Akob D.M."/>
        </authorList>
    </citation>
    <scope>NUCLEOTIDE SEQUENCE [LARGE SCALE GENOMIC DNA]</scope>
    <source>
        <strain evidence="2 3">SFB93</strain>
    </source>
</reference>
<dbReference type="OrthoDB" id="9892075at2"/>
<dbReference type="Proteomes" id="UP000182517">
    <property type="component" value="Chromosome"/>
</dbReference>
<dbReference type="AlphaFoldDB" id="A0A1L3GPA9"/>
<feature type="region of interest" description="Disordered" evidence="1">
    <location>
        <begin position="52"/>
        <end position="73"/>
    </location>
</feature>
<dbReference type="RefSeq" id="WP_072283687.1">
    <property type="nucleotide sequence ID" value="NZ_CP015519.1"/>
</dbReference>
<evidence type="ECO:0000313" key="2">
    <source>
        <dbReference type="EMBL" id="APG27720.1"/>
    </source>
</evidence>
<sequence length="73" mass="8084">MRLQDGDVLIGKAGEYDVEFTVTKVCKGDICWSECDAEVMCNGEKMTPVATGARMSERAPHRRERSRAGHSPL</sequence>
<dbReference type="KEGG" id="pef:A7E78_07640"/>
<evidence type="ECO:0000256" key="1">
    <source>
        <dbReference type="SAM" id="MobiDB-lite"/>
    </source>
</evidence>
<name>A0A1L3GPA9_9BACT</name>
<gene>
    <name evidence="2" type="ORF">A7E78_07640</name>
</gene>
<organism evidence="2 3">
    <name type="scientific">Syntrophotalea acetylenivorans</name>
    <dbReference type="NCBI Taxonomy" id="1842532"/>
    <lineage>
        <taxon>Bacteria</taxon>
        <taxon>Pseudomonadati</taxon>
        <taxon>Thermodesulfobacteriota</taxon>
        <taxon>Desulfuromonadia</taxon>
        <taxon>Desulfuromonadales</taxon>
        <taxon>Syntrophotaleaceae</taxon>
        <taxon>Syntrophotalea</taxon>
    </lineage>
</organism>
<evidence type="ECO:0000313" key="3">
    <source>
        <dbReference type="Proteomes" id="UP000182517"/>
    </source>
</evidence>
<keyword evidence="3" id="KW-1185">Reference proteome</keyword>